<evidence type="ECO:0000313" key="2">
    <source>
        <dbReference type="EMBL" id="KAG2449461.1"/>
    </source>
</evidence>
<feature type="transmembrane region" description="Helical" evidence="1">
    <location>
        <begin position="906"/>
        <end position="926"/>
    </location>
</feature>
<feature type="transmembrane region" description="Helical" evidence="1">
    <location>
        <begin position="796"/>
        <end position="821"/>
    </location>
</feature>
<dbReference type="PANTHER" id="PTHR13018">
    <property type="entry name" value="PROBABLE MEMBRANE PROTEIN DUF221-RELATED"/>
    <property type="match status" value="1"/>
</dbReference>
<feature type="transmembrane region" description="Helical" evidence="1">
    <location>
        <begin position="725"/>
        <end position="746"/>
    </location>
</feature>
<keyword evidence="1" id="KW-0812">Transmembrane</keyword>
<evidence type="ECO:0000256" key="1">
    <source>
        <dbReference type="SAM" id="Phobius"/>
    </source>
</evidence>
<accession>A0A835WM13</accession>
<evidence type="ECO:0000313" key="3">
    <source>
        <dbReference type="Proteomes" id="UP000613740"/>
    </source>
</evidence>
<keyword evidence="1" id="KW-1133">Transmembrane helix</keyword>
<feature type="transmembrane region" description="Helical" evidence="1">
    <location>
        <begin position="153"/>
        <end position="177"/>
    </location>
</feature>
<dbReference type="InterPro" id="IPR045122">
    <property type="entry name" value="Csc1-like"/>
</dbReference>
<feature type="transmembrane region" description="Helical" evidence="1">
    <location>
        <begin position="625"/>
        <end position="642"/>
    </location>
</feature>
<dbReference type="PANTHER" id="PTHR13018:SF135">
    <property type="entry name" value="CSC1_OSCA1-LIKE 7TM REGION DOMAIN-CONTAINING PROTEIN"/>
    <property type="match status" value="1"/>
</dbReference>
<keyword evidence="3" id="KW-1185">Reference proteome</keyword>
<dbReference type="GO" id="GO:0005886">
    <property type="term" value="C:plasma membrane"/>
    <property type="evidence" value="ECO:0007669"/>
    <property type="project" value="TreeGrafter"/>
</dbReference>
<keyword evidence="1" id="KW-0472">Membrane</keyword>
<dbReference type="Proteomes" id="UP000613740">
    <property type="component" value="Unassembled WGS sequence"/>
</dbReference>
<feature type="transmembrane region" description="Helical" evidence="1">
    <location>
        <begin position="412"/>
        <end position="435"/>
    </location>
</feature>
<feature type="transmembrane region" description="Helical" evidence="1">
    <location>
        <begin position="67"/>
        <end position="87"/>
    </location>
</feature>
<comment type="caution">
    <text evidence="2">The sequence shown here is derived from an EMBL/GenBank/DDBJ whole genome shotgun (WGS) entry which is preliminary data.</text>
</comment>
<protein>
    <recommendedName>
        <fullName evidence="4">CSC1/OSCA1-like cytosolic domain-containing protein</fullName>
    </recommendedName>
</protein>
<feature type="transmembrane region" description="Helical" evidence="1">
    <location>
        <begin position="662"/>
        <end position="681"/>
    </location>
</feature>
<name>A0A835WM13_9CHLO</name>
<dbReference type="OrthoDB" id="297739at2759"/>
<dbReference type="GO" id="GO:0005227">
    <property type="term" value="F:calcium-activated cation channel activity"/>
    <property type="evidence" value="ECO:0007669"/>
    <property type="project" value="InterPro"/>
</dbReference>
<sequence>MGAPDRNDTLNVDTLDTKNARKRLVSTAKENARHEDEKLLSDGLDVGTSYNKVAAYRGVGLGLYYKLLPWLIWMMLWMFLCSIPYLIVINTSVFTDEAHKDDNNFGVKMYDSFELASFTFAAIVDDDTDGGLLKYMNTNIADTWKGPMSKGAFLTWISLVDAGATVVLTGVVVFLFFKVDRWLARVDDRTREVADYSVIVGGLPPDVTATEIGDYFQQHFSEDPTRDKVMDVVLVKNLGVILRACKKVHKYEELKEFVDNIKVAAQEKAAYAANSAKNLTGKAAQAAAAAVAATTAEGVEDGERPTGNVLSRKMSKKMSQAESKIANQRSLIDSRIEAGMSTKAAFVTFNTEKMRINVCKALPSGWWSSWFIRKQYRFPHAGRTLRIWAEHAASPDDYRFENLSVRPRINMLIQLLTAFFMFVFIVICAAFITWLTDKSNTESRNLLWDSDKIAAPLNTYYNSTYVRKVVSAGRRMLGIVDLAPYQNLESMCRDASLYSNCSALVNSNVNRELTGAQFNMYFEKEWTFGNPNATTKADIANSKITRLLFERPVRKYLSECSQTPNATTCYIGANLVDVSGCLPCYCYGLSLINTQAASTDFINHVSDTCKQYWQPFDLQRDGLKVAISFVIAIINAILVTTLRMCKFYVERHWTTTRTELSFAVWTYIVKMVNSVAVLLIVNCSTLSKLQSQAVSSKATGSNKWLSNLILNGSYSDFTPEWYETVGFSILILMMINVTSPFVRTIVEYSVKFAMRIRLLFCHCGGLAAPEAYNIAWRTPQFTLEQRTADILFNLTLALMFGSGMPLCYLICAVYLFTTFWWDRVSLLSLDQPSQRYSRVLPYVILFFLPVLLVLHCAFGLWMHTYFKAELSSMDLVGAASSAVGNAGINDLTDSGVGARITQPNGLALLIWFIALAAWLLFGRWVIWGTLKLLGNGCVRLASCLRIFAKDEEGVAITYEEALNATRVMDQLRGAATYRIHHLAGYKEYLSGDAAGKLWRAAQGKELYTRLMTFRCHVTLEEKDDDGATRYREQEVTMFDVKGDVIRAAPKLDLSTPAETLQPAVPSAALQNTVIQQLGGLAAQGTIIKSLSLQPSQVTSLVLPTQNPTYVMVDDGQVLPAAMAVAATAQLGNLGTVHEEQHGPAATTSAPAADPRFAGYAAATGVPTAVSAPMPVAATRVAGTAAAGTAAAAGTPAAAGTAAATKTAAAAGTAAAVGATAALGATAAAVGVTAAAGEDGKGRSSGNGNGKALEADDVKLSVGEEAAAAAAAAPPLYPSVPAGNQLAVTDSLQAVIAPHDSATYPGVAAVGQQPPHPGAGATLPYPTSPYPAAAVSAPSAPHMPPYAPEAPAGAYPAVPAWGGAEAAAAAAAAPGAYPPVSAGASAAYMAAEEARRQAQGQ</sequence>
<evidence type="ECO:0008006" key="4">
    <source>
        <dbReference type="Google" id="ProtNLM"/>
    </source>
</evidence>
<reference evidence="2" key="1">
    <citation type="journal article" date="2020" name="bioRxiv">
        <title>Comparative genomics of Chlamydomonas.</title>
        <authorList>
            <person name="Craig R.J."/>
            <person name="Hasan A.R."/>
            <person name="Ness R.W."/>
            <person name="Keightley P.D."/>
        </authorList>
    </citation>
    <scope>NUCLEOTIDE SEQUENCE</scope>
    <source>
        <strain evidence="2">CCAP 11/173</strain>
    </source>
</reference>
<gene>
    <name evidence="2" type="ORF">HYH02_005607</name>
</gene>
<organism evidence="2 3">
    <name type="scientific">Chlamydomonas schloesseri</name>
    <dbReference type="NCBI Taxonomy" id="2026947"/>
    <lineage>
        <taxon>Eukaryota</taxon>
        <taxon>Viridiplantae</taxon>
        <taxon>Chlorophyta</taxon>
        <taxon>core chlorophytes</taxon>
        <taxon>Chlorophyceae</taxon>
        <taxon>CS clade</taxon>
        <taxon>Chlamydomonadales</taxon>
        <taxon>Chlamydomonadaceae</taxon>
        <taxon>Chlamydomonas</taxon>
    </lineage>
</organism>
<feature type="transmembrane region" description="Helical" evidence="1">
    <location>
        <begin position="842"/>
        <end position="863"/>
    </location>
</feature>
<proteinExistence type="predicted"/>
<dbReference type="EMBL" id="JAEHOD010000014">
    <property type="protein sequence ID" value="KAG2449461.1"/>
    <property type="molecule type" value="Genomic_DNA"/>
</dbReference>